<dbReference type="InterPro" id="IPR016181">
    <property type="entry name" value="Acyl_CoA_acyltransferase"/>
</dbReference>
<dbReference type="Pfam" id="PF13508">
    <property type="entry name" value="Acetyltransf_7"/>
    <property type="match status" value="1"/>
</dbReference>
<reference evidence="2 3" key="1">
    <citation type="submission" date="2024-07" db="EMBL/GenBank/DDBJ databases">
        <title>A survey of Mimosa microsymbionts across Brazilian biomes reveals a high diversity of Paraburkholderia nodulating endemic species, but also that Cupriavidus is common as a symbiont of widespread species.</title>
        <authorList>
            <person name="Rouws L."/>
            <person name="Barauna A."/>
            <person name="Beukes C."/>
            <person name="Rouws J.R.C."/>
            <person name="De Faria S.M."/>
            <person name="Gross E."/>
            <person name="Bueno Dos Reis Junior F."/>
            <person name="Simon M.F."/>
            <person name="Maluk M."/>
            <person name="Odee D.W."/>
            <person name="Kenicer G."/>
            <person name="Young J.P.W."/>
            <person name="Reis V.M."/>
            <person name="Zilli J."/>
            <person name="James E.K."/>
        </authorList>
    </citation>
    <scope>NUCLEOTIDE SEQUENCE [LARGE SCALE GENOMIC DNA]</scope>
    <source>
        <strain evidence="2 3">BR14375</strain>
    </source>
</reference>
<evidence type="ECO:0000259" key="1">
    <source>
        <dbReference type="PROSITE" id="PS51186"/>
    </source>
</evidence>
<dbReference type="NCBIfam" id="NF040501">
    <property type="entry name" value="resist_ArsN2"/>
    <property type="match status" value="1"/>
</dbReference>
<feature type="domain" description="N-acetyltransferase" evidence="1">
    <location>
        <begin position="1"/>
        <end position="143"/>
    </location>
</feature>
<evidence type="ECO:0000313" key="2">
    <source>
        <dbReference type="EMBL" id="MEX3750518.1"/>
    </source>
</evidence>
<accession>A0ABV3WC61</accession>
<dbReference type="RefSeq" id="WP_310105918.1">
    <property type="nucleotide sequence ID" value="NZ_CP168531.1"/>
</dbReference>
<protein>
    <submittedName>
        <fullName evidence="2">Arsenic resistance N-acetyltransferase ArsN2</fullName>
    </submittedName>
</protein>
<dbReference type="Gene3D" id="3.40.630.30">
    <property type="match status" value="1"/>
</dbReference>
<organism evidence="2 3">
    <name type="scientific">Paraburkholderia phenoliruptrix</name>
    <dbReference type="NCBI Taxonomy" id="252970"/>
    <lineage>
        <taxon>Bacteria</taxon>
        <taxon>Pseudomonadati</taxon>
        <taxon>Pseudomonadota</taxon>
        <taxon>Betaproteobacteria</taxon>
        <taxon>Burkholderiales</taxon>
        <taxon>Burkholderiaceae</taxon>
        <taxon>Paraburkholderia</taxon>
    </lineage>
</organism>
<dbReference type="SUPFAM" id="SSF55729">
    <property type="entry name" value="Acyl-CoA N-acyltransferases (Nat)"/>
    <property type="match status" value="1"/>
</dbReference>
<keyword evidence="3" id="KW-1185">Reference proteome</keyword>
<dbReference type="PROSITE" id="PS51186">
    <property type="entry name" value="GNAT"/>
    <property type="match status" value="1"/>
</dbReference>
<dbReference type="CDD" id="cd04301">
    <property type="entry name" value="NAT_SF"/>
    <property type="match status" value="1"/>
</dbReference>
<dbReference type="EMBL" id="JBFPKE010000002">
    <property type="protein sequence ID" value="MEX3750518.1"/>
    <property type="molecule type" value="Genomic_DNA"/>
</dbReference>
<dbReference type="Proteomes" id="UP001558535">
    <property type="component" value="Unassembled WGS sequence"/>
</dbReference>
<gene>
    <name evidence="2" type="primary">arsN2</name>
    <name evidence="2" type="ORF">AB3X84_10935</name>
</gene>
<comment type="caution">
    <text evidence="2">The sequence shown here is derived from an EMBL/GenBank/DDBJ whole genome shotgun (WGS) entry which is preliminary data.</text>
</comment>
<name>A0ABV3WC61_9BURK</name>
<evidence type="ECO:0000313" key="3">
    <source>
        <dbReference type="Proteomes" id="UP001558535"/>
    </source>
</evidence>
<proteinExistence type="predicted"/>
<dbReference type="InterPro" id="IPR000182">
    <property type="entry name" value="GNAT_dom"/>
</dbReference>
<sequence>MHLRSAVATDLAAIEALLKANELPTAGVAEHLSHFVVGVGPSGTIACGGVEYYAEFALMRSIVVARDARGRGLGETIIAHLLAACRTRAVRSVALLTTTAEHYFADQGFAPVARNEVPPPLLASSQFRGVCPASAITMLKVLTVDARPPRPTPS</sequence>